<dbReference type="PANTHER" id="PTHR43640">
    <property type="entry name" value="OS07G0260300 PROTEIN"/>
    <property type="match status" value="1"/>
</dbReference>
<dbReference type="PROSITE" id="PS51352">
    <property type="entry name" value="THIOREDOXIN_2"/>
    <property type="match status" value="1"/>
</dbReference>
<dbReference type="Proteomes" id="UP000094313">
    <property type="component" value="Chromosome"/>
</dbReference>
<proteinExistence type="predicted"/>
<dbReference type="RefSeq" id="WP_069378902.1">
    <property type="nucleotide sequence ID" value="NZ_CP017141.1"/>
</dbReference>
<evidence type="ECO:0000259" key="1">
    <source>
        <dbReference type="PROSITE" id="PS51352"/>
    </source>
</evidence>
<dbReference type="InterPro" id="IPR013740">
    <property type="entry name" value="Redoxin"/>
</dbReference>
<reference evidence="2 3" key="1">
    <citation type="submission" date="2016-08" db="EMBL/GenBank/DDBJ databases">
        <authorList>
            <person name="Seilhamer J.J."/>
        </authorList>
    </citation>
    <scope>NUCLEOTIDE SEQUENCE [LARGE SCALE GENOMIC DNA]</scope>
    <source>
        <strain evidence="2 3">DX4</strain>
    </source>
</reference>
<dbReference type="GO" id="GO:0016491">
    <property type="term" value="F:oxidoreductase activity"/>
    <property type="evidence" value="ECO:0007669"/>
    <property type="project" value="InterPro"/>
</dbReference>
<dbReference type="SUPFAM" id="SSF52833">
    <property type="entry name" value="Thioredoxin-like"/>
    <property type="match status" value="1"/>
</dbReference>
<dbReference type="InterPro" id="IPR036249">
    <property type="entry name" value="Thioredoxin-like_sf"/>
</dbReference>
<dbReference type="InterPro" id="IPR047262">
    <property type="entry name" value="PRX-like1"/>
</dbReference>
<dbReference type="EMBL" id="CP017141">
    <property type="protein sequence ID" value="AOM77209.1"/>
    <property type="molecule type" value="Genomic_DNA"/>
</dbReference>
<dbReference type="Gene3D" id="3.40.30.10">
    <property type="entry name" value="Glutaredoxin"/>
    <property type="match status" value="1"/>
</dbReference>
<keyword evidence="3" id="KW-1185">Reference proteome</keyword>
<dbReference type="PANTHER" id="PTHR43640:SF1">
    <property type="entry name" value="THIOREDOXIN-DEPENDENT PEROXIREDOXIN"/>
    <property type="match status" value="1"/>
</dbReference>
<accession>A0A1D7QF27</accession>
<dbReference type="KEGG" id="psty:BFS30_08585"/>
<evidence type="ECO:0000313" key="3">
    <source>
        <dbReference type="Proteomes" id="UP000094313"/>
    </source>
</evidence>
<dbReference type="Pfam" id="PF08534">
    <property type="entry name" value="Redoxin"/>
    <property type="match status" value="1"/>
</dbReference>
<evidence type="ECO:0000313" key="2">
    <source>
        <dbReference type="EMBL" id="AOM77209.1"/>
    </source>
</evidence>
<gene>
    <name evidence="2" type="ORF">BFS30_08585</name>
</gene>
<name>A0A1D7QF27_9SPHI</name>
<sequence>MKFNKSIVMILWFVGTFNISATNGPKILSWSKLSSFHLIDKSGKDVGLISEKLTVLLLLSPECPLCQNYAPITAKLKLKYPGVAFYGIVPGAAYSAKEVAEFSQKYKVNFPVLIDKNHLLTKYIKGTTTPEVLVINRIGAITYRGLIDNWAVSLGKKRQIITENYLDDALSQLMTTKTSIYKETKPVGCLINDL</sequence>
<dbReference type="OrthoDB" id="669323at2"/>
<dbReference type="InterPro" id="IPR013766">
    <property type="entry name" value="Thioredoxin_domain"/>
</dbReference>
<dbReference type="AlphaFoldDB" id="A0A1D7QF27"/>
<protein>
    <recommendedName>
        <fullName evidence="1">Thioredoxin domain-containing protein</fullName>
    </recommendedName>
</protein>
<organism evidence="2 3">
    <name type="scientific">Pedobacter steynii</name>
    <dbReference type="NCBI Taxonomy" id="430522"/>
    <lineage>
        <taxon>Bacteria</taxon>
        <taxon>Pseudomonadati</taxon>
        <taxon>Bacteroidota</taxon>
        <taxon>Sphingobacteriia</taxon>
        <taxon>Sphingobacteriales</taxon>
        <taxon>Sphingobacteriaceae</taxon>
        <taxon>Pedobacter</taxon>
    </lineage>
</organism>
<feature type="domain" description="Thioredoxin" evidence="1">
    <location>
        <begin position="27"/>
        <end position="143"/>
    </location>
</feature>